<dbReference type="Pfam" id="PF13432">
    <property type="entry name" value="TPR_16"/>
    <property type="match status" value="1"/>
</dbReference>
<feature type="signal peptide" evidence="4">
    <location>
        <begin position="1"/>
        <end position="27"/>
    </location>
</feature>
<evidence type="ECO:0000256" key="1">
    <source>
        <dbReference type="ARBA" id="ARBA00022737"/>
    </source>
</evidence>
<feature type="chain" id="PRO_5045092329" evidence="4">
    <location>
        <begin position="28"/>
        <end position="185"/>
    </location>
</feature>
<dbReference type="PANTHER" id="PTHR44943">
    <property type="entry name" value="CELLULOSE SYNTHASE OPERON PROTEIN C"/>
    <property type="match status" value="1"/>
</dbReference>
<organism evidence="5 6">
    <name type="scientific">Roseobacter sinensis</name>
    <dbReference type="NCBI Taxonomy" id="2931391"/>
    <lineage>
        <taxon>Bacteria</taxon>
        <taxon>Pseudomonadati</taxon>
        <taxon>Pseudomonadota</taxon>
        <taxon>Alphaproteobacteria</taxon>
        <taxon>Rhodobacterales</taxon>
        <taxon>Roseobacteraceae</taxon>
        <taxon>Roseobacter</taxon>
    </lineage>
</organism>
<evidence type="ECO:0000256" key="3">
    <source>
        <dbReference type="PROSITE-ProRule" id="PRU00339"/>
    </source>
</evidence>
<proteinExistence type="predicted"/>
<dbReference type="Proteomes" id="UP001208690">
    <property type="component" value="Unassembled WGS sequence"/>
</dbReference>
<comment type="caution">
    <text evidence="5">The sequence shown here is derived from an EMBL/GenBank/DDBJ whole genome shotgun (WGS) entry which is preliminary data.</text>
</comment>
<evidence type="ECO:0000313" key="6">
    <source>
        <dbReference type="Proteomes" id="UP001208690"/>
    </source>
</evidence>
<accession>A0ABT3BGD5</accession>
<keyword evidence="2 3" id="KW-0802">TPR repeat</keyword>
<dbReference type="SUPFAM" id="SSF48452">
    <property type="entry name" value="TPR-like"/>
    <property type="match status" value="1"/>
</dbReference>
<dbReference type="Gene3D" id="1.25.40.10">
    <property type="entry name" value="Tetratricopeptide repeat domain"/>
    <property type="match status" value="1"/>
</dbReference>
<keyword evidence="4" id="KW-0732">Signal</keyword>
<dbReference type="InterPro" id="IPR019734">
    <property type="entry name" value="TPR_rpt"/>
</dbReference>
<dbReference type="SMART" id="SM00028">
    <property type="entry name" value="TPR"/>
    <property type="match status" value="3"/>
</dbReference>
<dbReference type="PROSITE" id="PS50005">
    <property type="entry name" value="TPR"/>
    <property type="match status" value="2"/>
</dbReference>
<feature type="repeat" description="TPR" evidence="3">
    <location>
        <begin position="133"/>
        <end position="166"/>
    </location>
</feature>
<gene>
    <name evidence="5" type="ORF">MUB52_14480</name>
</gene>
<protein>
    <submittedName>
        <fullName evidence="5">Tetratricopeptide repeat protein</fullName>
    </submittedName>
</protein>
<evidence type="ECO:0000256" key="2">
    <source>
        <dbReference type="ARBA" id="ARBA00022803"/>
    </source>
</evidence>
<sequence length="185" mass="20521">MAMKLYFLKYVVTAFVAALVFTGPVSAQHAEEALLEQLREAPETEAARLDRALSLIWDNSGSPAMNLLLKRGRDALKEEETEKAIDHLTALTDHAPEFAEGWHARATAYYQAGLYGPALDDLERALALNPNNYNAIFGLGVMLREFGDLERAAEAFDRVLALNPHHENAKTAMEQLERNGIGRTL</sequence>
<evidence type="ECO:0000256" key="4">
    <source>
        <dbReference type="SAM" id="SignalP"/>
    </source>
</evidence>
<dbReference type="PANTHER" id="PTHR44943:SF8">
    <property type="entry name" value="TPR REPEAT-CONTAINING PROTEIN MJ0263"/>
    <property type="match status" value="1"/>
</dbReference>
<dbReference type="InterPro" id="IPR011990">
    <property type="entry name" value="TPR-like_helical_dom_sf"/>
</dbReference>
<feature type="repeat" description="TPR" evidence="3">
    <location>
        <begin position="99"/>
        <end position="132"/>
    </location>
</feature>
<keyword evidence="6" id="KW-1185">Reference proteome</keyword>
<dbReference type="PROSITE" id="PS50293">
    <property type="entry name" value="TPR_REGION"/>
    <property type="match status" value="1"/>
</dbReference>
<reference evidence="5 6" key="1">
    <citation type="submission" date="2022-04" db="EMBL/GenBank/DDBJ databases">
        <title>Roseobacter sp. WL0113 is a bacterium isolated from neritic sediment.</title>
        <authorList>
            <person name="Wang L."/>
            <person name="He W."/>
            <person name="Zhang D.-F."/>
        </authorList>
    </citation>
    <scope>NUCLEOTIDE SEQUENCE [LARGE SCALE GENOMIC DNA]</scope>
    <source>
        <strain evidence="5 6">WL0113</strain>
    </source>
</reference>
<dbReference type="EMBL" id="JALIEB010000009">
    <property type="protein sequence ID" value="MCV3272641.1"/>
    <property type="molecule type" value="Genomic_DNA"/>
</dbReference>
<keyword evidence="1" id="KW-0677">Repeat</keyword>
<evidence type="ECO:0000313" key="5">
    <source>
        <dbReference type="EMBL" id="MCV3272641.1"/>
    </source>
</evidence>
<name>A0ABT3BGD5_9RHOB</name>
<dbReference type="InterPro" id="IPR051685">
    <property type="entry name" value="Ycf3/AcsC/BcsC/TPR_MFPF"/>
</dbReference>